<feature type="signal peptide" evidence="6">
    <location>
        <begin position="1"/>
        <end position="29"/>
    </location>
</feature>
<name>A0ABN2QBJ7_9ACTN</name>
<keyword evidence="9" id="KW-1185">Reference proteome</keyword>
<keyword evidence="5" id="KW-0963">Cytoplasm</keyword>
<gene>
    <name evidence="5 8" type="primary">surE</name>
    <name evidence="8" type="ORF">GCM10009798_05320</name>
</gene>
<proteinExistence type="inferred from homology"/>
<keyword evidence="3 5" id="KW-0479">Metal-binding</keyword>
<feature type="binding site" evidence="5">
    <location>
        <position position="56"/>
    </location>
    <ligand>
        <name>a divalent metal cation</name>
        <dbReference type="ChEBI" id="CHEBI:60240"/>
    </ligand>
</feature>
<feature type="binding site" evidence="5">
    <location>
        <position position="57"/>
    </location>
    <ligand>
        <name>a divalent metal cation</name>
        <dbReference type="ChEBI" id="CHEBI:60240"/>
    </ligand>
</feature>
<comment type="cofactor">
    <cofactor evidence="5">
        <name>a divalent metal cation</name>
        <dbReference type="ChEBI" id="CHEBI:60240"/>
    </cofactor>
    <text evidence="5">Binds 1 divalent metal cation per subunit.</text>
</comment>
<evidence type="ECO:0000313" key="8">
    <source>
        <dbReference type="EMBL" id="GAA1949036.1"/>
    </source>
</evidence>
<dbReference type="Proteomes" id="UP001500571">
    <property type="component" value="Unassembled WGS sequence"/>
</dbReference>
<feature type="domain" description="Survival protein SurE-like phosphatase/nucleotidase" evidence="7">
    <location>
        <begin position="51"/>
        <end position="247"/>
    </location>
</feature>
<dbReference type="PANTHER" id="PTHR30457">
    <property type="entry name" value="5'-NUCLEOTIDASE SURE"/>
    <property type="match status" value="1"/>
</dbReference>
<dbReference type="HAMAP" id="MF_00060">
    <property type="entry name" value="SurE"/>
    <property type="match status" value="1"/>
</dbReference>
<dbReference type="SUPFAM" id="SSF64167">
    <property type="entry name" value="SurE-like"/>
    <property type="match status" value="1"/>
</dbReference>
<organism evidence="8 9">
    <name type="scientific">Nocardioides panacihumi</name>
    <dbReference type="NCBI Taxonomy" id="400774"/>
    <lineage>
        <taxon>Bacteria</taxon>
        <taxon>Bacillati</taxon>
        <taxon>Actinomycetota</taxon>
        <taxon>Actinomycetes</taxon>
        <taxon>Propionibacteriales</taxon>
        <taxon>Nocardioidaceae</taxon>
        <taxon>Nocardioides</taxon>
    </lineage>
</organism>
<sequence length="327" mass="33467">MHHRHKTASAASAAVALLALGAVTSGVVATTPAGGATARRAGIGCHRPLNILLTNDDGYAADGINAVYQALVGEGEHVKVVAPATNQTGQGGALAYGGTLTVTQPVAGDPNVYAVSGSPSDSVALALGVLYPNGGPDLVISGANAGTNLSRTINHSGTVGAAVTAMDLGVPAIAVSSAHPAEFDPHWDGTGSMNYSGTGTLLRRIVRTLQRTADGCRKLMPGRLGLNVNYPAGTFKGTRVTTLGTREPIPTTYTPTGAGQYKVGYSLDPLYAATDDQQGRTTIDYRLVARGFASITPLDGSLGVQPPGHATMAFVDRLVARLNRTER</sequence>
<evidence type="ECO:0000256" key="3">
    <source>
        <dbReference type="ARBA" id="ARBA00022723"/>
    </source>
</evidence>
<feature type="chain" id="PRO_5046373896" description="5'-nucleotidase SurE" evidence="6">
    <location>
        <begin position="30"/>
        <end position="327"/>
    </location>
</feature>
<keyword evidence="4 5" id="KW-0378">Hydrolase</keyword>
<dbReference type="EC" id="3.1.3.5" evidence="5"/>
<accession>A0ABN2QBJ7</accession>
<dbReference type="Pfam" id="PF01975">
    <property type="entry name" value="SurE"/>
    <property type="match status" value="1"/>
</dbReference>
<keyword evidence="5" id="KW-0547">Nucleotide-binding</keyword>
<dbReference type="Gene3D" id="3.40.1210.10">
    <property type="entry name" value="Survival protein SurE-like phosphatase/nucleotidase"/>
    <property type="match status" value="1"/>
</dbReference>
<dbReference type="InterPro" id="IPR002828">
    <property type="entry name" value="SurE-like_Pase/nucleotidase"/>
</dbReference>
<dbReference type="InterPro" id="IPR030048">
    <property type="entry name" value="SurE"/>
</dbReference>
<evidence type="ECO:0000256" key="4">
    <source>
        <dbReference type="ARBA" id="ARBA00022801"/>
    </source>
</evidence>
<evidence type="ECO:0000259" key="7">
    <source>
        <dbReference type="Pfam" id="PF01975"/>
    </source>
</evidence>
<reference evidence="8 9" key="1">
    <citation type="journal article" date="2019" name="Int. J. Syst. Evol. Microbiol.">
        <title>The Global Catalogue of Microorganisms (GCM) 10K type strain sequencing project: providing services to taxonomists for standard genome sequencing and annotation.</title>
        <authorList>
            <consortium name="The Broad Institute Genomics Platform"/>
            <consortium name="The Broad Institute Genome Sequencing Center for Infectious Disease"/>
            <person name="Wu L."/>
            <person name="Ma J."/>
        </authorList>
    </citation>
    <scope>NUCLEOTIDE SEQUENCE [LARGE SCALE GENOMIC DNA]</scope>
    <source>
        <strain evidence="8 9">JCM 15309</strain>
    </source>
</reference>
<evidence type="ECO:0000256" key="2">
    <source>
        <dbReference type="ARBA" id="ARBA00011062"/>
    </source>
</evidence>
<comment type="caution">
    <text evidence="8">The sequence shown here is derived from an EMBL/GenBank/DDBJ whole genome shotgun (WGS) entry which is preliminary data.</text>
</comment>
<dbReference type="EMBL" id="BAAAPB010000001">
    <property type="protein sequence ID" value="GAA1949036.1"/>
    <property type="molecule type" value="Genomic_DNA"/>
</dbReference>
<dbReference type="NCBIfam" id="TIGR00087">
    <property type="entry name" value="surE"/>
    <property type="match status" value="1"/>
</dbReference>
<evidence type="ECO:0000256" key="1">
    <source>
        <dbReference type="ARBA" id="ARBA00000815"/>
    </source>
</evidence>
<comment type="similarity">
    <text evidence="2 5">Belongs to the SurE nucleotidase family.</text>
</comment>
<evidence type="ECO:0000313" key="9">
    <source>
        <dbReference type="Proteomes" id="UP001500571"/>
    </source>
</evidence>
<feature type="binding site" evidence="5">
    <location>
        <position position="144"/>
    </location>
    <ligand>
        <name>a divalent metal cation</name>
        <dbReference type="ChEBI" id="CHEBI:60240"/>
    </ligand>
</feature>
<dbReference type="PANTHER" id="PTHR30457:SF0">
    <property type="entry name" value="PHOSPHATASE, PUTATIVE (AFU_ORTHOLOGUE AFUA_4G01070)-RELATED"/>
    <property type="match status" value="1"/>
</dbReference>
<keyword evidence="6" id="KW-0732">Signal</keyword>
<dbReference type="RefSeq" id="WP_344042133.1">
    <property type="nucleotide sequence ID" value="NZ_BAAAPB010000001.1"/>
</dbReference>
<evidence type="ECO:0000256" key="6">
    <source>
        <dbReference type="SAM" id="SignalP"/>
    </source>
</evidence>
<comment type="catalytic activity">
    <reaction evidence="1 5">
        <text>a ribonucleoside 5'-phosphate + H2O = a ribonucleoside + phosphate</text>
        <dbReference type="Rhea" id="RHEA:12484"/>
        <dbReference type="ChEBI" id="CHEBI:15377"/>
        <dbReference type="ChEBI" id="CHEBI:18254"/>
        <dbReference type="ChEBI" id="CHEBI:43474"/>
        <dbReference type="ChEBI" id="CHEBI:58043"/>
        <dbReference type="EC" id="3.1.3.5"/>
    </reaction>
</comment>
<dbReference type="InterPro" id="IPR036523">
    <property type="entry name" value="SurE-like_sf"/>
</dbReference>
<comment type="function">
    <text evidence="5">Nucleotidase that shows phosphatase activity on nucleoside 5'-monophosphates.</text>
</comment>
<protein>
    <recommendedName>
        <fullName evidence="5">5'-nucleotidase SurE</fullName>
        <ecNumber evidence="5">3.1.3.5</ecNumber>
    </recommendedName>
    <alternativeName>
        <fullName evidence="5">Nucleoside 5'-monophosphate phosphohydrolase</fullName>
    </alternativeName>
</protein>
<comment type="caution">
    <text evidence="5">Lacks conserved residue(s) required for the propagation of feature annotation.</text>
</comment>
<evidence type="ECO:0000256" key="5">
    <source>
        <dbReference type="HAMAP-Rule" id="MF_00060"/>
    </source>
</evidence>
<comment type="subcellular location">
    <subcellularLocation>
        <location evidence="5">Cytoplasm</location>
    </subcellularLocation>
</comment>